<proteinExistence type="predicted"/>
<keyword evidence="2" id="KW-1185">Reference proteome</keyword>
<evidence type="ECO:0000313" key="1">
    <source>
        <dbReference type="EMBL" id="MBC4018528.1"/>
    </source>
</evidence>
<reference evidence="1" key="1">
    <citation type="submission" date="2020-08" db="EMBL/GenBank/DDBJ databases">
        <authorList>
            <person name="Hu Y."/>
            <person name="Nguyen S.V."/>
            <person name="Li F."/>
            <person name="Fanning S."/>
        </authorList>
    </citation>
    <scope>NUCLEOTIDE SEQUENCE</scope>
    <source>
        <strain evidence="1">SYSU D8009</strain>
    </source>
</reference>
<comment type="caution">
    <text evidence="1">The sequence shown here is derived from an EMBL/GenBank/DDBJ whole genome shotgun (WGS) entry which is preliminary data.</text>
</comment>
<name>A0A9X0R4U5_9PROT</name>
<dbReference type="RefSeq" id="WP_186773278.1">
    <property type="nucleotide sequence ID" value="NZ_JACOMF010000060.1"/>
</dbReference>
<sequence>MTDAPHPDVVALRRDRAERYALFLRTNLPPGSVMPWWLARLDHGGGEVRTIRVRLDENAGRDECWTARELAHLLALRQQAEAKRRPSPMALQSAFHLLELGKMLDARSGTAAAPPVLLLPGAAPSPYAWTVAALGEQEDNRILLCPDPLGRQEGVSPELLLHVLDQLLADAALAFPADAVLGLASSHATTALRCEVARLAHQRRRPRP</sequence>
<evidence type="ECO:0000313" key="2">
    <source>
        <dbReference type="Proteomes" id="UP000600101"/>
    </source>
</evidence>
<dbReference type="EMBL" id="JACOMF010000060">
    <property type="protein sequence ID" value="MBC4018528.1"/>
    <property type="molecule type" value="Genomic_DNA"/>
</dbReference>
<dbReference type="AlphaFoldDB" id="A0A9X0R4U5"/>
<accession>A0A9X0R4U5</accession>
<gene>
    <name evidence="1" type="ORF">H7965_24965</name>
</gene>
<organism evidence="1 2">
    <name type="scientific">Siccirubricoccus deserti</name>
    <dbReference type="NCBI Taxonomy" id="2013562"/>
    <lineage>
        <taxon>Bacteria</taxon>
        <taxon>Pseudomonadati</taxon>
        <taxon>Pseudomonadota</taxon>
        <taxon>Alphaproteobacteria</taxon>
        <taxon>Acetobacterales</taxon>
        <taxon>Roseomonadaceae</taxon>
        <taxon>Siccirubricoccus</taxon>
    </lineage>
</organism>
<dbReference type="Proteomes" id="UP000600101">
    <property type="component" value="Unassembled WGS sequence"/>
</dbReference>
<protein>
    <submittedName>
        <fullName evidence="1">Uncharacterized protein</fullName>
    </submittedName>
</protein>